<evidence type="ECO:0000256" key="1">
    <source>
        <dbReference type="SAM" id="MobiDB-lite"/>
    </source>
</evidence>
<feature type="region of interest" description="Disordered" evidence="1">
    <location>
        <begin position="92"/>
        <end position="116"/>
    </location>
</feature>
<keyword evidence="2" id="KW-1133">Transmembrane helix</keyword>
<accession>A0ABS4KWX5</accession>
<keyword evidence="4" id="KW-1185">Reference proteome</keyword>
<comment type="caution">
    <text evidence="3">The sequence shown here is derived from an EMBL/GenBank/DDBJ whole genome shotgun (WGS) entry which is preliminary data.</text>
</comment>
<proteinExistence type="predicted"/>
<evidence type="ECO:0000256" key="2">
    <source>
        <dbReference type="SAM" id="Phobius"/>
    </source>
</evidence>
<reference evidence="3 4" key="1">
    <citation type="submission" date="2021-03" db="EMBL/GenBank/DDBJ databases">
        <title>Genomic Encyclopedia of Type Strains, Phase IV (KMG-IV): sequencing the most valuable type-strain genomes for metagenomic binning, comparative biology and taxonomic classification.</title>
        <authorList>
            <person name="Goeker M."/>
        </authorList>
    </citation>
    <scope>NUCLEOTIDE SEQUENCE [LARGE SCALE GENOMIC DNA]</scope>
    <source>
        <strain evidence="3 4">DSM 40526</strain>
    </source>
</reference>
<name>A0ABS4KWX5_STRAV</name>
<gene>
    <name evidence="3" type="ORF">J2Z77_000309</name>
</gene>
<sequence>MHIATIIAASFTAACTGIAYFHYTSTMNPNRHIPLFCPRFPNVPLWVDLVCCPAWWASGTVLCLAMPLWPGLALYCAAALPPMEIMRRRHNRRVGRPVSAISGARDPGSGTSRSAG</sequence>
<dbReference type="Proteomes" id="UP001519310">
    <property type="component" value="Unassembled WGS sequence"/>
</dbReference>
<organism evidence="3 4">
    <name type="scientific">Streptomyces avidinii</name>
    <dbReference type="NCBI Taxonomy" id="1895"/>
    <lineage>
        <taxon>Bacteria</taxon>
        <taxon>Bacillati</taxon>
        <taxon>Actinomycetota</taxon>
        <taxon>Actinomycetes</taxon>
        <taxon>Kitasatosporales</taxon>
        <taxon>Streptomycetaceae</taxon>
        <taxon>Streptomyces</taxon>
    </lineage>
</organism>
<keyword evidence="2" id="KW-0472">Membrane</keyword>
<evidence type="ECO:0000313" key="3">
    <source>
        <dbReference type="EMBL" id="MBP2034525.1"/>
    </source>
</evidence>
<dbReference type="EMBL" id="JAGGLQ010000001">
    <property type="protein sequence ID" value="MBP2034525.1"/>
    <property type="molecule type" value="Genomic_DNA"/>
</dbReference>
<keyword evidence="2" id="KW-0812">Transmembrane</keyword>
<protein>
    <submittedName>
        <fullName evidence="3">Uncharacterized protein</fullName>
    </submittedName>
</protein>
<dbReference type="RefSeq" id="WP_189965064.1">
    <property type="nucleotide sequence ID" value="NZ_BMVL01000002.1"/>
</dbReference>
<feature type="transmembrane region" description="Helical" evidence="2">
    <location>
        <begin position="54"/>
        <end position="80"/>
    </location>
</feature>
<evidence type="ECO:0000313" key="4">
    <source>
        <dbReference type="Proteomes" id="UP001519310"/>
    </source>
</evidence>